<feature type="transmembrane region" description="Helical" evidence="6">
    <location>
        <begin position="240"/>
        <end position="260"/>
    </location>
</feature>
<evidence type="ECO:0000313" key="7">
    <source>
        <dbReference type="EMBL" id="SDT43050.1"/>
    </source>
</evidence>
<dbReference type="PANTHER" id="PTHR42770:SF7">
    <property type="entry name" value="MEMBRANE PROTEIN"/>
    <property type="match status" value="1"/>
</dbReference>
<dbReference type="STRING" id="630515.SAMN04489812_5798"/>
<dbReference type="OrthoDB" id="259687at2"/>
<dbReference type="EMBL" id="LT629772">
    <property type="protein sequence ID" value="SDT43050.1"/>
    <property type="molecule type" value="Genomic_DNA"/>
</dbReference>
<evidence type="ECO:0000256" key="6">
    <source>
        <dbReference type="SAM" id="Phobius"/>
    </source>
</evidence>
<feature type="transmembrane region" description="Helical" evidence="6">
    <location>
        <begin position="29"/>
        <end position="51"/>
    </location>
</feature>
<feature type="transmembrane region" description="Helical" evidence="6">
    <location>
        <begin position="132"/>
        <end position="150"/>
    </location>
</feature>
<dbReference type="PANTHER" id="PTHR42770">
    <property type="entry name" value="AMINO ACID TRANSPORTER-RELATED"/>
    <property type="match status" value="1"/>
</dbReference>
<feature type="transmembrane region" description="Helical" evidence="6">
    <location>
        <begin position="103"/>
        <end position="126"/>
    </location>
</feature>
<evidence type="ECO:0000313" key="8">
    <source>
        <dbReference type="Proteomes" id="UP000199103"/>
    </source>
</evidence>
<organism evidence="7 8">
    <name type="scientific">Microlunatus soli</name>
    <dbReference type="NCBI Taxonomy" id="630515"/>
    <lineage>
        <taxon>Bacteria</taxon>
        <taxon>Bacillati</taxon>
        <taxon>Actinomycetota</taxon>
        <taxon>Actinomycetes</taxon>
        <taxon>Propionibacteriales</taxon>
        <taxon>Propionibacteriaceae</taxon>
        <taxon>Microlunatus</taxon>
    </lineage>
</organism>
<evidence type="ECO:0000256" key="2">
    <source>
        <dbReference type="ARBA" id="ARBA00022475"/>
    </source>
</evidence>
<dbReference type="AlphaFoldDB" id="A0A1H2AAM7"/>
<feature type="transmembrane region" description="Helical" evidence="6">
    <location>
        <begin position="162"/>
        <end position="181"/>
    </location>
</feature>
<feature type="transmembrane region" description="Helical" evidence="6">
    <location>
        <begin position="333"/>
        <end position="352"/>
    </location>
</feature>
<evidence type="ECO:0000256" key="1">
    <source>
        <dbReference type="ARBA" id="ARBA00004651"/>
    </source>
</evidence>
<dbReference type="GO" id="GO:0005886">
    <property type="term" value="C:plasma membrane"/>
    <property type="evidence" value="ECO:0007669"/>
    <property type="project" value="UniProtKB-SubCell"/>
</dbReference>
<keyword evidence="4 6" id="KW-1133">Transmembrane helix</keyword>
<keyword evidence="2" id="KW-1003">Cell membrane</keyword>
<feature type="transmembrane region" description="Helical" evidence="6">
    <location>
        <begin position="389"/>
        <end position="405"/>
    </location>
</feature>
<dbReference type="GO" id="GO:0022857">
    <property type="term" value="F:transmembrane transporter activity"/>
    <property type="evidence" value="ECO:0007669"/>
    <property type="project" value="InterPro"/>
</dbReference>
<feature type="transmembrane region" description="Helical" evidence="6">
    <location>
        <begin position="201"/>
        <end position="220"/>
    </location>
</feature>
<keyword evidence="8" id="KW-1185">Reference proteome</keyword>
<dbReference type="InterPro" id="IPR002293">
    <property type="entry name" value="AA/rel_permease1"/>
</dbReference>
<dbReference type="Proteomes" id="UP000199103">
    <property type="component" value="Chromosome I"/>
</dbReference>
<dbReference type="Gene3D" id="1.20.1740.10">
    <property type="entry name" value="Amino acid/polyamine transporter I"/>
    <property type="match status" value="1"/>
</dbReference>
<evidence type="ECO:0000256" key="4">
    <source>
        <dbReference type="ARBA" id="ARBA00022989"/>
    </source>
</evidence>
<dbReference type="PIRSF" id="PIRSF006060">
    <property type="entry name" value="AA_transporter"/>
    <property type="match status" value="1"/>
</dbReference>
<feature type="transmembrane region" description="Helical" evidence="6">
    <location>
        <begin position="286"/>
        <end position="312"/>
    </location>
</feature>
<accession>A0A1H2AAM7</accession>
<feature type="transmembrane region" description="Helical" evidence="6">
    <location>
        <begin position="411"/>
        <end position="428"/>
    </location>
</feature>
<evidence type="ECO:0000256" key="3">
    <source>
        <dbReference type="ARBA" id="ARBA00022692"/>
    </source>
</evidence>
<sequence>MREARTVRKDEPVQSTSEPLARRLGLGDAVLIGLGSMIGAGVFAAFGPAAAAAGSGLLIGLVLAAAIAYCNAVASAQLAAVYPVSGGTYSYGRERLGEWFGFTAGWGFVVGKTASCAAMALTFASYAVPSGWLQRVIAVVAVLALAALNYRGITRTAQLTRILVLVSLLALAVLVVGIGVGGDATTSKLGLPSALWTGGPYGIAQSAGLLFFAIAGYARIATLGEEVRDPARTIPRAIPVALAITVVVYLVVGVAALAAAGPDLLASSPAPLATAVRAAGAEHLVVIVRIGGAVAALGALLSLIAGVGRTSLAMARNRDLPRWLSAVHPRFQVPHHAEIALAVVVSVAVAVVDLREVIGFSSFGVLIYYAIANASAFTQPVAERRWPRALNVIGCIGCLVLVATLPWQSVAAGIGMFAVGLVGRLIVLSRRTG</sequence>
<evidence type="ECO:0000256" key="5">
    <source>
        <dbReference type="ARBA" id="ARBA00023136"/>
    </source>
</evidence>
<feature type="transmembrane region" description="Helical" evidence="6">
    <location>
        <begin position="358"/>
        <end position="377"/>
    </location>
</feature>
<comment type="subcellular location">
    <subcellularLocation>
        <location evidence="1">Cell membrane</location>
        <topology evidence="1">Multi-pass membrane protein</topology>
    </subcellularLocation>
</comment>
<dbReference type="InterPro" id="IPR050367">
    <property type="entry name" value="APC_superfamily"/>
</dbReference>
<dbReference type="Pfam" id="PF13520">
    <property type="entry name" value="AA_permease_2"/>
    <property type="match status" value="1"/>
</dbReference>
<gene>
    <name evidence="7" type="ORF">SAMN04489812_5798</name>
</gene>
<protein>
    <submittedName>
        <fullName evidence="7">Amino acid/polyamine/organocation transporter, APC superfamily</fullName>
    </submittedName>
</protein>
<keyword evidence="5 6" id="KW-0472">Membrane</keyword>
<name>A0A1H2AAM7_9ACTN</name>
<proteinExistence type="predicted"/>
<reference evidence="7 8" key="1">
    <citation type="submission" date="2016-10" db="EMBL/GenBank/DDBJ databases">
        <authorList>
            <person name="de Groot N.N."/>
        </authorList>
    </citation>
    <scope>NUCLEOTIDE SEQUENCE [LARGE SCALE GENOMIC DNA]</scope>
    <source>
        <strain evidence="7 8">DSM 21800</strain>
    </source>
</reference>
<feature type="transmembrane region" description="Helical" evidence="6">
    <location>
        <begin position="57"/>
        <end position="82"/>
    </location>
</feature>
<keyword evidence="3 6" id="KW-0812">Transmembrane</keyword>